<reference evidence="1 2" key="1">
    <citation type="journal article" date="2019" name="ACS Chem. Biol.">
        <title>Identification and Mobilization of a Cryptic Antibiotic Biosynthesis Gene Locus from a Human-Pathogenic Nocardia Isolate.</title>
        <authorList>
            <person name="Herisse M."/>
            <person name="Ishida K."/>
            <person name="Porter J.L."/>
            <person name="Howden B."/>
            <person name="Hertweck C."/>
            <person name="Stinear T.P."/>
            <person name="Pidot S.J."/>
        </authorList>
    </citation>
    <scope>NUCLEOTIDE SEQUENCE [LARGE SCALE GENOMIC DNA]</scope>
    <source>
        <strain evidence="1 2">AUSMDU00012715</strain>
    </source>
</reference>
<accession>A0A6G9Z7G0</accession>
<protein>
    <submittedName>
        <fullName evidence="1">Uncharacterized protein</fullName>
    </submittedName>
</protein>
<dbReference type="RefSeq" id="WP_238845228.1">
    <property type="nucleotide sequence ID" value="NZ_CP046173.1"/>
</dbReference>
<name>A0A6G9Z7G0_9NOCA</name>
<dbReference type="EMBL" id="CP046173">
    <property type="protein sequence ID" value="QIS21384.1"/>
    <property type="molecule type" value="Genomic_DNA"/>
</dbReference>
<dbReference type="AlphaFoldDB" id="A0A6G9Z7G0"/>
<evidence type="ECO:0000313" key="1">
    <source>
        <dbReference type="EMBL" id="QIS21384.1"/>
    </source>
</evidence>
<proteinExistence type="predicted"/>
<evidence type="ECO:0000313" key="2">
    <source>
        <dbReference type="Proteomes" id="UP000500953"/>
    </source>
</evidence>
<gene>
    <name evidence="1" type="ORF">F6W96_26655</name>
</gene>
<dbReference type="Proteomes" id="UP000500953">
    <property type="component" value="Chromosome"/>
</dbReference>
<sequence>MMPSPLGEGVHNRLREIGTSCPIFAHDRGMWTFLTQRRIGADPIVDAMLLGLGARIESYGQEIVLPSPLTEKDGVRQWVSVPYDQFRPSMDTVVYVADYVSGRRCLAMRHGRGGDIRGTPFAWVPLSASRLVLAP</sequence>
<organism evidence="1 2">
    <name type="scientific">Nocardia terpenica</name>
    <dbReference type="NCBI Taxonomy" id="455432"/>
    <lineage>
        <taxon>Bacteria</taxon>
        <taxon>Bacillati</taxon>
        <taxon>Actinomycetota</taxon>
        <taxon>Actinomycetes</taxon>
        <taxon>Mycobacteriales</taxon>
        <taxon>Nocardiaceae</taxon>
        <taxon>Nocardia</taxon>
    </lineage>
</organism>